<dbReference type="AlphaFoldDB" id="A0A9Q1R0E2"/>
<dbReference type="Gene3D" id="1.10.3380.10">
    <property type="entry name" value="Sec63 N-terminal domain-like domain"/>
    <property type="match status" value="1"/>
</dbReference>
<evidence type="ECO:0000313" key="9">
    <source>
        <dbReference type="EMBL" id="KAJ8536820.1"/>
    </source>
</evidence>
<dbReference type="GO" id="GO:0006614">
    <property type="term" value="P:SRP-dependent cotranslational protein targeting to membrane"/>
    <property type="evidence" value="ECO:0007669"/>
    <property type="project" value="TreeGrafter"/>
</dbReference>
<keyword evidence="10" id="KW-1185">Reference proteome</keyword>
<organism evidence="9 10">
    <name type="scientific">Anisodus acutangulus</name>
    <dbReference type="NCBI Taxonomy" id="402998"/>
    <lineage>
        <taxon>Eukaryota</taxon>
        <taxon>Viridiplantae</taxon>
        <taxon>Streptophyta</taxon>
        <taxon>Embryophyta</taxon>
        <taxon>Tracheophyta</taxon>
        <taxon>Spermatophyta</taxon>
        <taxon>Magnoliopsida</taxon>
        <taxon>eudicotyledons</taxon>
        <taxon>Gunneridae</taxon>
        <taxon>Pentapetalae</taxon>
        <taxon>asterids</taxon>
        <taxon>lamiids</taxon>
        <taxon>Solanales</taxon>
        <taxon>Solanaceae</taxon>
        <taxon>Solanoideae</taxon>
        <taxon>Hyoscyameae</taxon>
        <taxon>Anisodus</taxon>
    </lineage>
</organism>
<evidence type="ECO:0000256" key="1">
    <source>
        <dbReference type="ARBA" id="ARBA00004141"/>
    </source>
</evidence>
<dbReference type="Gene3D" id="2.60.40.150">
    <property type="entry name" value="C2 domain"/>
    <property type="match status" value="1"/>
</dbReference>
<dbReference type="GO" id="GO:0031207">
    <property type="term" value="C:Sec62/Sec63 complex"/>
    <property type="evidence" value="ECO:0007669"/>
    <property type="project" value="TreeGrafter"/>
</dbReference>
<dbReference type="EMBL" id="JAJAGQ010000018">
    <property type="protein sequence ID" value="KAJ8536820.1"/>
    <property type="molecule type" value="Genomic_DNA"/>
</dbReference>
<evidence type="ECO:0000256" key="5">
    <source>
        <dbReference type="ARBA" id="ARBA00022989"/>
    </source>
</evidence>
<evidence type="ECO:0000259" key="8">
    <source>
        <dbReference type="SMART" id="SM00973"/>
    </source>
</evidence>
<dbReference type="InterPro" id="IPR035892">
    <property type="entry name" value="C2_domain_sf"/>
</dbReference>
<keyword evidence="7" id="KW-0143">Chaperone</keyword>
<dbReference type="InterPro" id="IPR004179">
    <property type="entry name" value="Sec63-dom"/>
</dbReference>
<dbReference type="Proteomes" id="UP001152561">
    <property type="component" value="Unassembled WGS sequence"/>
</dbReference>
<sequence>MGIALPQFMLDFSGASSDILLIWILGALLGSKQSYGCLHKAAEIMDIPVRRAGDEPLQELFKLEKSELNLDGRLLIQAHLLRKTDTFSSNLQQDYKHVLQLTPSLLEGLIKMATVPRTAKGHEKLLQLFRKLNLVRLLWMQAVPLSARKAGSGSSEGVASLLQLPHFSDAVIAKIAKKVRTLQNLQDMILQEHAELLSDVAGLSATEVQDVEKVLELMPRATIEVTCETEGEEGIQEGDIVTVQAWVTLRRANGLIATVPHAPYYPFSKGENFWFLLADANSNDVWFSESINFMDEAAAITTASTITEAKMEASGENMEEIAAAVKDAVAKVKSGCRLVLGKIQAPQAGTYNLNSHLMCAAWIGCDTKTTKNIEKEQSWKSRWSCG</sequence>
<evidence type="ECO:0000256" key="3">
    <source>
        <dbReference type="ARBA" id="ARBA00022692"/>
    </source>
</evidence>
<dbReference type="SUPFAM" id="SSF81296">
    <property type="entry name" value="E set domains"/>
    <property type="match status" value="1"/>
</dbReference>
<feature type="domain" description="SEC63" evidence="8">
    <location>
        <begin position="6"/>
        <end position="373"/>
    </location>
</feature>
<keyword evidence="5" id="KW-1133">Transmembrane helix</keyword>
<accession>A0A9Q1R0E2</accession>
<keyword evidence="6" id="KW-0472">Membrane</keyword>
<dbReference type="PANTHER" id="PTHR24075">
    <property type="entry name" value="SEC63 DOMAIN-CONTAINING"/>
    <property type="match status" value="1"/>
</dbReference>
<comment type="caution">
    <text evidence="9">The sequence shown here is derived from an EMBL/GenBank/DDBJ whole genome shotgun (WGS) entry which is preliminary data.</text>
</comment>
<reference evidence="10" key="1">
    <citation type="journal article" date="2023" name="Proc. Natl. Acad. Sci. U.S.A.">
        <title>Genomic and structural basis for evolution of tropane alkaloid biosynthesis.</title>
        <authorList>
            <person name="Wanga Y.-J."/>
            <person name="Taina T."/>
            <person name="Yua J.-Y."/>
            <person name="Lia J."/>
            <person name="Xua B."/>
            <person name="Chenc J."/>
            <person name="D'Auriad J.C."/>
            <person name="Huanga J.-P."/>
            <person name="Huanga S.-X."/>
        </authorList>
    </citation>
    <scope>NUCLEOTIDE SEQUENCE [LARGE SCALE GENOMIC DNA]</scope>
    <source>
        <strain evidence="10">cv. KIB-2019</strain>
    </source>
</reference>
<comment type="subcellular location">
    <subcellularLocation>
        <location evidence="2">Endoplasmic reticulum</location>
    </subcellularLocation>
    <subcellularLocation>
        <location evidence="1">Membrane</location>
        <topology evidence="1">Multi-pass membrane protein</topology>
    </subcellularLocation>
</comment>
<protein>
    <recommendedName>
        <fullName evidence="8">SEC63 domain-containing protein</fullName>
    </recommendedName>
</protein>
<keyword evidence="3" id="KW-0812">Transmembrane</keyword>
<dbReference type="SUPFAM" id="SSF158702">
    <property type="entry name" value="Sec63 N-terminal domain-like"/>
    <property type="match status" value="1"/>
</dbReference>
<evidence type="ECO:0000313" key="10">
    <source>
        <dbReference type="Proteomes" id="UP001152561"/>
    </source>
</evidence>
<dbReference type="GO" id="GO:0008320">
    <property type="term" value="F:protein transmembrane transporter activity"/>
    <property type="evidence" value="ECO:0007669"/>
    <property type="project" value="TreeGrafter"/>
</dbReference>
<evidence type="ECO:0000256" key="7">
    <source>
        <dbReference type="ARBA" id="ARBA00023186"/>
    </source>
</evidence>
<keyword evidence="4" id="KW-0256">Endoplasmic reticulum</keyword>
<name>A0A9Q1R0E2_9SOLA</name>
<dbReference type="Gene3D" id="1.10.150.20">
    <property type="entry name" value="5' to 3' exonuclease, C-terminal subdomain"/>
    <property type="match status" value="1"/>
</dbReference>
<evidence type="ECO:0000256" key="6">
    <source>
        <dbReference type="ARBA" id="ARBA00023136"/>
    </source>
</evidence>
<dbReference type="InterPro" id="IPR014756">
    <property type="entry name" value="Ig_E-set"/>
</dbReference>
<dbReference type="PANTHER" id="PTHR24075:SF11">
    <property type="entry name" value="DNAJ PROTEIN ERDJ2A-LIKE"/>
    <property type="match status" value="1"/>
</dbReference>
<dbReference type="Pfam" id="PF02889">
    <property type="entry name" value="Sec63"/>
    <property type="match status" value="1"/>
</dbReference>
<evidence type="ECO:0000256" key="4">
    <source>
        <dbReference type="ARBA" id="ARBA00022824"/>
    </source>
</evidence>
<dbReference type="GO" id="GO:0003723">
    <property type="term" value="F:RNA binding"/>
    <property type="evidence" value="ECO:0007669"/>
    <property type="project" value="TreeGrafter"/>
</dbReference>
<proteinExistence type="predicted"/>
<dbReference type="SMART" id="SM00973">
    <property type="entry name" value="Sec63"/>
    <property type="match status" value="1"/>
</dbReference>
<dbReference type="OrthoDB" id="1734229at2759"/>
<dbReference type="GO" id="GO:0006620">
    <property type="term" value="P:post-translational protein targeting to endoplasmic reticulum membrane"/>
    <property type="evidence" value="ECO:0007669"/>
    <property type="project" value="TreeGrafter"/>
</dbReference>
<gene>
    <name evidence="9" type="ORF">K7X08_035221</name>
</gene>
<evidence type="ECO:0000256" key="2">
    <source>
        <dbReference type="ARBA" id="ARBA00004240"/>
    </source>
</evidence>